<keyword evidence="1" id="KW-0175">Coiled coil</keyword>
<feature type="coiled-coil region" evidence="1">
    <location>
        <begin position="54"/>
        <end position="81"/>
    </location>
</feature>
<keyword evidence="3" id="KW-0472">Membrane</keyword>
<dbReference type="PATRIC" id="fig|1796491.3.peg.1761"/>
<evidence type="ECO:0000313" key="5">
    <source>
        <dbReference type="Proteomes" id="UP000070578"/>
    </source>
</evidence>
<gene>
    <name evidence="4" type="ORF">AWT59_1604</name>
</gene>
<reference evidence="4 5" key="1">
    <citation type="submission" date="2016-02" db="EMBL/GenBank/DDBJ databases">
        <authorList>
            <person name="Wen L."/>
            <person name="He K."/>
            <person name="Yang H."/>
        </authorList>
    </citation>
    <scope>NUCLEOTIDE SEQUENCE [LARGE SCALE GENOMIC DNA]</scope>
    <source>
        <strain evidence="4">ShG14-8</strain>
    </source>
</reference>
<keyword evidence="3" id="KW-0812">Transmembrane</keyword>
<feature type="transmembrane region" description="Helical" evidence="3">
    <location>
        <begin position="21"/>
        <end position="40"/>
    </location>
</feature>
<keyword evidence="3" id="KW-1133">Transmembrane helix</keyword>
<dbReference type="EMBL" id="LSLI01000035">
    <property type="protein sequence ID" value="KXS32290.1"/>
    <property type="molecule type" value="Genomic_DNA"/>
</dbReference>
<name>A0A139BTK2_9PROT</name>
<protein>
    <submittedName>
        <fullName evidence="4">Putative mannose-sensitive agglutinin (MSHA)</fullName>
    </submittedName>
</protein>
<comment type="caution">
    <text evidence="4">The sequence shown here is derived from an EMBL/GenBank/DDBJ whole genome shotgun (WGS) entry which is preliminary data.</text>
</comment>
<evidence type="ECO:0000313" key="4">
    <source>
        <dbReference type="EMBL" id="KXS32290.1"/>
    </source>
</evidence>
<evidence type="ECO:0000256" key="1">
    <source>
        <dbReference type="SAM" id="Coils"/>
    </source>
</evidence>
<proteinExistence type="predicted"/>
<dbReference type="AlphaFoldDB" id="A0A139BTK2"/>
<evidence type="ECO:0000256" key="3">
    <source>
        <dbReference type="SAM" id="Phobius"/>
    </source>
</evidence>
<accession>A0A139BTK2</accession>
<feature type="region of interest" description="Disordered" evidence="2">
    <location>
        <begin position="149"/>
        <end position="169"/>
    </location>
</feature>
<evidence type="ECO:0000256" key="2">
    <source>
        <dbReference type="SAM" id="MobiDB-lite"/>
    </source>
</evidence>
<organism evidence="4 5">
    <name type="scientific">Candidatus Gallionella acididurans</name>
    <dbReference type="NCBI Taxonomy" id="1796491"/>
    <lineage>
        <taxon>Bacteria</taxon>
        <taxon>Pseudomonadati</taxon>
        <taxon>Pseudomonadota</taxon>
        <taxon>Betaproteobacteria</taxon>
        <taxon>Nitrosomonadales</taxon>
        <taxon>Gallionellaceae</taxon>
        <taxon>Gallionella</taxon>
    </lineage>
</organism>
<dbReference type="Proteomes" id="UP000070578">
    <property type="component" value="Unassembled WGS sequence"/>
</dbReference>
<reference evidence="4 5" key="2">
    <citation type="submission" date="2016-03" db="EMBL/GenBank/DDBJ databases">
        <title>New uncultured bacterium of the family Gallionellaceae from acid mine drainage: description and reconstruction of genome based on metagenomic analysis of microbial community.</title>
        <authorList>
            <person name="Kadnikov V."/>
            <person name="Ivasenko D."/>
            <person name="Beletsky A."/>
            <person name="Mardanov A."/>
            <person name="Danilova E."/>
            <person name="Pimenov N."/>
            <person name="Karnachuk O."/>
            <person name="Ravin N."/>
        </authorList>
    </citation>
    <scope>NUCLEOTIDE SEQUENCE [LARGE SCALE GENOMIC DNA]</scope>
    <source>
        <strain evidence="4">ShG14-8</strain>
    </source>
</reference>
<sequence length="237" mass="27019">MKNYWEKARSTIDDMSLRERAMIFVAAAFVVISLMEVLLLDPLLARQKILSTQVTQQQEKMKEVQAQMQSLLEEKRDEEHSPMHVRVVQLKQQLQEQDAYLQSRRDRLVEPGKMAGLLKDVLDKNGRLQLVELKTLPVSLLIEKPQPAAVAGQSGNNPATLPDKGKQTDQQKQIFKHGVQITVRGGYLDLLRYVTALEKMPTQMFWGEASLIVEKYPDGVFTLTVYTLSLDKTWLAV</sequence>